<sequence>MGTNSIYLLYGVPGVVVYVLTVASICTTRARLNATFVTIFLLTAVTNLITYLNTWMALRLQTETWFFGYYEFINRMVIISYVHQFFVGLLYYSQNVNAFLITLDRYFAIAGFLWKDIWNRHYKTFALAMHVVCIPIYYCTGGFLYQNRENSFVYNPVTNTYSLQIKGTSSTATSLSTQVAFGSVLLLFCLILNIISFHRLRLTQISGKNVKIVERSMFAISICIFFTQALNILILIAIFYVRLISPNTEAYMFLVTIMPFLSDTFSLGPGVYTIIVPGPIRRQCISILLPCRKTQAKDSSTIQVISVHTAHTL</sequence>
<keyword evidence="8" id="KW-1185">Reference proteome</keyword>
<dbReference type="AlphaFoldDB" id="A0A2A6BUH0"/>
<organism evidence="7 8">
    <name type="scientific">Pristionchus pacificus</name>
    <name type="common">Parasitic nematode worm</name>
    <dbReference type="NCBI Taxonomy" id="54126"/>
    <lineage>
        <taxon>Eukaryota</taxon>
        <taxon>Metazoa</taxon>
        <taxon>Ecdysozoa</taxon>
        <taxon>Nematoda</taxon>
        <taxon>Chromadorea</taxon>
        <taxon>Rhabditida</taxon>
        <taxon>Rhabditina</taxon>
        <taxon>Diplogasteromorpha</taxon>
        <taxon>Diplogasteroidea</taxon>
        <taxon>Neodiplogasteridae</taxon>
        <taxon>Pristionchus</taxon>
    </lineage>
</organism>
<dbReference type="Proteomes" id="UP000005239">
    <property type="component" value="Unassembled WGS sequence"/>
</dbReference>
<feature type="transmembrane region" description="Helical" evidence="6">
    <location>
        <begin position="125"/>
        <end position="145"/>
    </location>
</feature>
<evidence type="ECO:0000256" key="6">
    <source>
        <dbReference type="RuleBase" id="RU280813"/>
    </source>
</evidence>
<keyword evidence="4 6" id="KW-1133">Transmembrane helix</keyword>
<evidence type="ECO:0000256" key="1">
    <source>
        <dbReference type="ARBA" id="ARBA00004141"/>
    </source>
</evidence>
<dbReference type="GO" id="GO:0007606">
    <property type="term" value="P:sensory perception of chemical stimulus"/>
    <property type="evidence" value="ECO:0007669"/>
    <property type="project" value="UniProtKB-UniRule"/>
</dbReference>
<keyword evidence="3 6" id="KW-0812">Transmembrane</keyword>
<proteinExistence type="inferred from homology"/>
<accession>A0A2A6BUH0</accession>
<dbReference type="EnsemblMetazoa" id="PPA01179.1">
    <property type="protein sequence ID" value="PPA01179.1"/>
    <property type="gene ID" value="WBGene00090733"/>
</dbReference>
<dbReference type="GO" id="GO:0016020">
    <property type="term" value="C:membrane"/>
    <property type="evidence" value="ECO:0007669"/>
    <property type="project" value="UniProtKB-SubCell"/>
</dbReference>
<dbReference type="GO" id="GO:0004888">
    <property type="term" value="F:transmembrane signaling receptor activity"/>
    <property type="evidence" value="ECO:0007669"/>
    <property type="project" value="InterPro"/>
</dbReference>
<dbReference type="Pfam" id="PF02118">
    <property type="entry name" value="Srg"/>
    <property type="match status" value="1"/>
</dbReference>
<dbReference type="InterPro" id="IPR000609">
    <property type="entry name" value="7TM_GPCR_serpentine_rcpt_Srg"/>
</dbReference>
<dbReference type="Gene3D" id="1.20.1070.10">
    <property type="entry name" value="Rhodopsin 7-helix transmembrane proteins"/>
    <property type="match status" value="1"/>
</dbReference>
<name>A0A2A6BUH0_PRIPA</name>
<evidence type="ECO:0000256" key="4">
    <source>
        <dbReference type="ARBA" id="ARBA00022989"/>
    </source>
</evidence>
<feature type="transmembrane region" description="Helical" evidence="6">
    <location>
        <begin position="72"/>
        <end position="92"/>
    </location>
</feature>
<feature type="transmembrane region" description="Helical" evidence="6">
    <location>
        <begin position="6"/>
        <end position="25"/>
    </location>
</feature>
<comment type="subcellular location">
    <subcellularLocation>
        <location evidence="1">Membrane</location>
        <topology evidence="1">Multi-pass membrane protein</topology>
    </subcellularLocation>
</comment>
<dbReference type="SUPFAM" id="SSF81321">
    <property type="entry name" value="Family A G protein-coupled receptor-like"/>
    <property type="match status" value="1"/>
</dbReference>
<feature type="transmembrane region" description="Helical" evidence="6">
    <location>
        <begin position="250"/>
        <end position="275"/>
    </location>
</feature>
<evidence type="ECO:0000313" key="7">
    <source>
        <dbReference type="EnsemblMetazoa" id="PPA01179.1"/>
    </source>
</evidence>
<reference evidence="8" key="1">
    <citation type="journal article" date="2008" name="Nat. Genet.">
        <title>The Pristionchus pacificus genome provides a unique perspective on nematode lifestyle and parasitism.</title>
        <authorList>
            <person name="Dieterich C."/>
            <person name="Clifton S.W."/>
            <person name="Schuster L.N."/>
            <person name="Chinwalla A."/>
            <person name="Delehaunty K."/>
            <person name="Dinkelacker I."/>
            <person name="Fulton L."/>
            <person name="Fulton R."/>
            <person name="Godfrey J."/>
            <person name="Minx P."/>
            <person name="Mitreva M."/>
            <person name="Roeseler W."/>
            <person name="Tian H."/>
            <person name="Witte H."/>
            <person name="Yang S.P."/>
            <person name="Wilson R.K."/>
            <person name="Sommer R.J."/>
        </authorList>
    </citation>
    <scope>NUCLEOTIDE SEQUENCE [LARGE SCALE GENOMIC DNA]</scope>
    <source>
        <strain evidence="8">PS312</strain>
    </source>
</reference>
<evidence type="ECO:0000256" key="3">
    <source>
        <dbReference type="ARBA" id="ARBA00022692"/>
    </source>
</evidence>
<dbReference type="OrthoDB" id="5892599at2759"/>
<evidence type="ECO:0000313" key="8">
    <source>
        <dbReference type="Proteomes" id="UP000005239"/>
    </source>
</evidence>
<feature type="transmembrane region" description="Helical" evidence="6">
    <location>
        <begin position="32"/>
        <end position="52"/>
    </location>
</feature>
<comment type="similarity">
    <text evidence="2 6">Belongs to the nematode receptor-like protein srg family.</text>
</comment>
<keyword evidence="5 6" id="KW-0472">Membrane</keyword>
<evidence type="ECO:0000256" key="2">
    <source>
        <dbReference type="ARBA" id="ARBA00005692"/>
    </source>
</evidence>
<protein>
    <recommendedName>
        <fullName evidence="6">Serpentine receptor class gamma</fullName>
    </recommendedName>
</protein>
<accession>A0A8R1Y435</accession>
<evidence type="ECO:0000256" key="5">
    <source>
        <dbReference type="ARBA" id="ARBA00023136"/>
    </source>
</evidence>
<dbReference type="PANTHER" id="PTHR31552">
    <property type="entry name" value="SERPENTINE RECEPTOR CLASS GAMMA"/>
    <property type="match status" value="1"/>
</dbReference>
<feature type="transmembrane region" description="Helical" evidence="6">
    <location>
        <begin position="218"/>
        <end position="244"/>
    </location>
</feature>
<reference evidence="7" key="2">
    <citation type="submission" date="2022-06" db="UniProtKB">
        <authorList>
            <consortium name="EnsemblMetazoa"/>
        </authorList>
    </citation>
    <scope>IDENTIFICATION</scope>
    <source>
        <strain evidence="7">PS312</strain>
    </source>
</reference>
<gene>
    <name evidence="7" type="primary">WBGene00090733</name>
</gene>
<feature type="transmembrane region" description="Helical" evidence="6">
    <location>
        <begin position="179"/>
        <end position="197"/>
    </location>
</feature>
<dbReference type="PANTHER" id="PTHR31552:SF8">
    <property type="entry name" value="SERPENTINE RECEPTOR CLASS GAMMA"/>
    <property type="match status" value="1"/>
</dbReference>